<dbReference type="FunFam" id="3.30.40.10:FF:000187">
    <property type="entry name" value="E3 ubiquitin-protein ligase ATL6"/>
    <property type="match status" value="1"/>
</dbReference>
<dbReference type="SUPFAM" id="SSF57850">
    <property type="entry name" value="RING/U-box"/>
    <property type="match status" value="1"/>
</dbReference>
<name>A0AA88WE89_9ASTE</name>
<evidence type="ECO:0000313" key="19">
    <source>
        <dbReference type="Proteomes" id="UP001188597"/>
    </source>
</evidence>
<dbReference type="PANTHER" id="PTHR14155">
    <property type="entry name" value="RING FINGER DOMAIN-CONTAINING"/>
    <property type="match status" value="1"/>
</dbReference>
<comment type="catalytic activity">
    <reaction evidence="1">
        <text>S-ubiquitinyl-[E2 ubiquitin-conjugating enzyme]-L-cysteine + [acceptor protein]-L-lysine = [E2 ubiquitin-conjugating enzyme]-L-cysteine + N(6)-ubiquitinyl-[acceptor protein]-L-lysine.</text>
        <dbReference type="EC" id="2.3.2.27"/>
    </reaction>
</comment>
<dbReference type="SMART" id="SM00184">
    <property type="entry name" value="RING"/>
    <property type="match status" value="1"/>
</dbReference>
<dbReference type="Pfam" id="PF13639">
    <property type="entry name" value="zf-RING_2"/>
    <property type="match status" value="1"/>
</dbReference>
<evidence type="ECO:0000256" key="8">
    <source>
        <dbReference type="ARBA" id="ARBA00022771"/>
    </source>
</evidence>
<evidence type="ECO:0000256" key="6">
    <source>
        <dbReference type="ARBA" id="ARBA00022692"/>
    </source>
</evidence>
<feature type="domain" description="RING-type" evidence="17">
    <location>
        <begin position="140"/>
        <end position="182"/>
    </location>
</feature>
<evidence type="ECO:0000256" key="9">
    <source>
        <dbReference type="ARBA" id="ARBA00022786"/>
    </source>
</evidence>
<keyword evidence="6 16" id="KW-0812">Transmembrane</keyword>
<dbReference type="PANTHER" id="PTHR14155:SF592">
    <property type="entry name" value="RING-H2 FINGER PROTEIN ATL57"/>
    <property type="match status" value="1"/>
</dbReference>
<proteinExistence type="inferred from homology"/>
<evidence type="ECO:0000256" key="13">
    <source>
        <dbReference type="ARBA" id="ARBA00024209"/>
    </source>
</evidence>
<dbReference type="InterPro" id="IPR053238">
    <property type="entry name" value="RING-H2_zinc_finger"/>
</dbReference>
<keyword evidence="9" id="KW-0833">Ubl conjugation pathway</keyword>
<evidence type="ECO:0000256" key="16">
    <source>
        <dbReference type="SAM" id="Phobius"/>
    </source>
</evidence>
<protein>
    <recommendedName>
        <fullName evidence="4">RING-type E3 ubiquitin transferase</fullName>
        <ecNumber evidence="4">2.3.2.27</ecNumber>
    </recommendedName>
</protein>
<keyword evidence="8 14" id="KW-0863">Zinc-finger</keyword>
<keyword evidence="5" id="KW-0808">Transferase</keyword>
<organism evidence="18 19">
    <name type="scientific">Escallonia herrerae</name>
    <dbReference type="NCBI Taxonomy" id="1293975"/>
    <lineage>
        <taxon>Eukaryota</taxon>
        <taxon>Viridiplantae</taxon>
        <taxon>Streptophyta</taxon>
        <taxon>Embryophyta</taxon>
        <taxon>Tracheophyta</taxon>
        <taxon>Spermatophyta</taxon>
        <taxon>Magnoliopsida</taxon>
        <taxon>eudicotyledons</taxon>
        <taxon>Gunneridae</taxon>
        <taxon>Pentapetalae</taxon>
        <taxon>asterids</taxon>
        <taxon>campanulids</taxon>
        <taxon>Escalloniales</taxon>
        <taxon>Escalloniaceae</taxon>
        <taxon>Escallonia</taxon>
    </lineage>
</organism>
<dbReference type="PROSITE" id="PS50089">
    <property type="entry name" value="ZF_RING_2"/>
    <property type="match status" value="1"/>
</dbReference>
<comment type="caution">
    <text evidence="18">The sequence shown here is derived from an EMBL/GenBank/DDBJ whole genome shotgun (WGS) entry which is preliminary data.</text>
</comment>
<evidence type="ECO:0000256" key="14">
    <source>
        <dbReference type="PROSITE-ProRule" id="PRU00175"/>
    </source>
</evidence>
<comment type="similarity">
    <text evidence="13">Belongs to the RING-type zinc finger family. ATL subfamily.</text>
</comment>
<evidence type="ECO:0000256" key="11">
    <source>
        <dbReference type="ARBA" id="ARBA00022989"/>
    </source>
</evidence>
<comment type="subcellular location">
    <subcellularLocation>
        <location evidence="2">Membrane</location>
        <topology evidence="2">Single-pass membrane protein</topology>
    </subcellularLocation>
</comment>
<evidence type="ECO:0000256" key="4">
    <source>
        <dbReference type="ARBA" id="ARBA00012483"/>
    </source>
</evidence>
<dbReference type="InterPro" id="IPR013083">
    <property type="entry name" value="Znf_RING/FYVE/PHD"/>
</dbReference>
<evidence type="ECO:0000259" key="17">
    <source>
        <dbReference type="PROSITE" id="PS50089"/>
    </source>
</evidence>
<dbReference type="Proteomes" id="UP001188597">
    <property type="component" value="Unassembled WGS sequence"/>
</dbReference>
<dbReference type="EC" id="2.3.2.27" evidence="4"/>
<keyword evidence="7" id="KW-0479">Metal-binding</keyword>
<sequence>MKGAKTRKLLQEGEGEGDPLRTTLSPTVTYSLDPELLPPVDGSSVKRPFKPGSPFDSSMALTVLVLLTALFFMGFFSVYIRRLAEVAAGTDAIRRRRHHHGGSLRAYSTGPYPLKGLDPTEIESLPVLPYTAATKQATDCTVCLSEFEAGESVKVIPHCRHVFHPECIDRWLASHVSCPLCRSTDFGAVGEVRLGVVEEEVGCGVSGSGTGSTEEEEEEEGKWRVDMRRTCSCSSLGDGDRVRSLTRSTSM</sequence>
<feature type="transmembrane region" description="Helical" evidence="16">
    <location>
        <begin position="59"/>
        <end position="80"/>
    </location>
</feature>
<evidence type="ECO:0000256" key="15">
    <source>
        <dbReference type="SAM" id="MobiDB-lite"/>
    </source>
</evidence>
<keyword evidence="19" id="KW-1185">Reference proteome</keyword>
<evidence type="ECO:0000256" key="5">
    <source>
        <dbReference type="ARBA" id="ARBA00022679"/>
    </source>
</evidence>
<dbReference type="CDD" id="cd16461">
    <property type="entry name" value="RING-H2_EL5-like"/>
    <property type="match status" value="1"/>
</dbReference>
<dbReference type="GO" id="GO:0008270">
    <property type="term" value="F:zinc ion binding"/>
    <property type="evidence" value="ECO:0007669"/>
    <property type="project" value="UniProtKB-KW"/>
</dbReference>
<dbReference type="EMBL" id="JAVXUP010000603">
    <property type="protein sequence ID" value="KAK3024424.1"/>
    <property type="molecule type" value="Genomic_DNA"/>
</dbReference>
<evidence type="ECO:0000256" key="3">
    <source>
        <dbReference type="ARBA" id="ARBA00004906"/>
    </source>
</evidence>
<comment type="pathway">
    <text evidence="3">Protein modification; protein ubiquitination.</text>
</comment>
<evidence type="ECO:0000313" key="18">
    <source>
        <dbReference type="EMBL" id="KAK3024424.1"/>
    </source>
</evidence>
<dbReference type="Gene3D" id="3.30.40.10">
    <property type="entry name" value="Zinc/RING finger domain, C3HC4 (zinc finger)"/>
    <property type="match status" value="1"/>
</dbReference>
<evidence type="ECO:0000256" key="7">
    <source>
        <dbReference type="ARBA" id="ARBA00022723"/>
    </source>
</evidence>
<keyword evidence="12 16" id="KW-0472">Membrane</keyword>
<evidence type="ECO:0000256" key="1">
    <source>
        <dbReference type="ARBA" id="ARBA00000900"/>
    </source>
</evidence>
<gene>
    <name evidence="18" type="ORF">RJ639_044598</name>
</gene>
<dbReference type="GO" id="GO:0061630">
    <property type="term" value="F:ubiquitin protein ligase activity"/>
    <property type="evidence" value="ECO:0007669"/>
    <property type="project" value="UniProtKB-EC"/>
</dbReference>
<keyword evidence="11 16" id="KW-1133">Transmembrane helix</keyword>
<dbReference type="GO" id="GO:0016020">
    <property type="term" value="C:membrane"/>
    <property type="evidence" value="ECO:0007669"/>
    <property type="project" value="UniProtKB-SubCell"/>
</dbReference>
<dbReference type="InterPro" id="IPR001841">
    <property type="entry name" value="Znf_RING"/>
</dbReference>
<feature type="region of interest" description="Disordered" evidence="15">
    <location>
        <begin position="1"/>
        <end position="25"/>
    </location>
</feature>
<accession>A0AA88WE89</accession>
<evidence type="ECO:0000256" key="2">
    <source>
        <dbReference type="ARBA" id="ARBA00004167"/>
    </source>
</evidence>
<keyword evidence="10" id="KW-0862">Zinc</keyword>
<evidence type="ECO:0000256" key="10">
    <source>
        <dbReference type="ARBA" id="ARBA00022833"/>
    </source>
</evidence>
<dbReference type="AlphaFoldDB" id="A0AA88WE89"/>
<evidence type="ECO:0000256" key="12">
    <source>
        <dbReference type="ARBA" id="ARBA00023136"/>
    </source>
</evidence>
<reference evidence="18" key="1">
    <citation type="submission" date="2022-12" db="EMBL/GenBank/DDBJ databases">
        <title>Draft genome assemblies for two species of Escallonia (Escalloniales).</title>
        <authorList>
            <person name="Chanderbali A."/>
            <person name="Dervinis C."/>
            <person name="Anghel I."/>
            <person name="Soltis D."/>
            <person name="Soltis P."/>
            <person name="Zapata F."/>
        </authorList>
    </citation>
    <scope>NUCLEOTIDE SEQUENCE</scope>
    <source>
        <strain evidence="18">UCBG64.0493</strain>
        <tissue evidence="18">Leaf</tissue>
    </source>
</reference>